<protein>
    <recommendedName>
        <fullName evidence="3">Nucleic acid/nucleotide deaminase of polymorphic system toxin</fullName>
    </recommendedName>
</protein>
<proteinExistence type="predicted"/>
<evidence type="ECO:0000313" key="1">
    <source>
        <dbReference type="EMBL" id="GAA1233101.1"/>
    </source>
</evidence>
<dbReference type="Pfam" id="PF14428">
    <property type="entry name" value="DddA-like"/>
    <property type="match status" value="1"/>
</dbReference>
<comment type="caution">
    <text evidence="1">The sequence shown here is derived from an EMBL/GenBank/DDBJ whole genome shotgun (WGS) entry which is preliminary data.</text>
</comment>
<dbReference type="Proteomes" id="UP001500653">
    <property type="component" value="Unassembled WGS sequence"/>
</dbReference>
<name>A0ABP4GPK4_9PSEU</name>
<accession>A0ABP4GPK4</accession>
<gene>
    <name evidence="1" type="ORF">GCM10009676_15490</name>
</gene>
<dbReference type="EMBL" id="BAAALN010000005">
    <property type="protein sequence ID" value="GAA1233101.1"/>
    <property type="molecule type" value="Genomic_DNA"/>
</dbReference>
<evidence type="ECO:0000313" key="2">
    <source>
        <dbReference type="Proteomes" id="UP001500653"/>
    </source>
</evidence>
<keyword evidence="2" id="KW-1185">Reference proteome</keyword>
<sequence length="232" mass="24711">MTMRDDAERLRVLAASVPADRVADLTSHSESVGIALAELLGTDDTVGLLREALAAAEASATTLVHVRALLEQAADHHTGAAAAAAAAGSSTPQTERLHQARQRVGSRAAPGTAAVGEWVRSDGWSVRITSGTSDDHHNKTAQYLRSRSDLSPAVVQLARHVEVKIAVAMREQGGRDETVVIDREVCGTRPFDRAQPYTCDKYLARLLPAGARLRVVQPDGTVRVYTGEESSS</sequence>
<organism evidence="1 2">
    <name type="scientific">Prauserella halophila</name>
    <dbReference type="NCBI Taxonomy" id="185641"/>
    <lineage>
        <taxon>Bacteria</taxon>
        <taxon>Bacillati</taxon>
        <taxon>Actinomycetota</taxon>
        <taxon>Actinomycetes</taxon>
        <taxon>Pseudonocardiales</taxon>
        <taxon>Pseudonocardiaceae</taxon>
        <taxon>Prauserella</taxon>
    </lineage>
</organism>
<evidence type="ECO:0008006" key="3">
    <source>
        <dbReference type="Google" id="ProtNLM"/>
    </source>
</evidence>
<reference evidence="2" key="1">
    <citation type="journal article" date="2019" name="Int. J. Syst. Evol. Microbiol.">
        <title>The Global Catalogue of Microorganisms (GCM) 10K type strain sequencing project: providing services to taxonomists for standard genome sequencing and annotation.</title>
        <authorList>
            <consortium name="The Broad Institute Genomics Platform"/>
            <consortium name="The Broad Institute Genome Sequencing Center for Infectious Disease"/>
            <person name="Wu L."/>
            <person name="Ma J."/>
        </authorList>
    </citation>
    <scope>NUCLEOTIDE SEQUENCE [LARGE SCALE GENOMIC DNA]</scope>
    <source>
        <strain evidence="2">JCM 13023</strain>
    </source>
</reference>
<dbReference type="InterPro" id="IPR032724">
    <property type="entry name" value="SCP1.201-like"/>
</dbReference>